<dbReference type="Proteomes" id="UP001623041">
    <property type="component" value="Unassembled WGS sequence"/>
</dbReference>
<gene>
    <name evidence="7" type="ORF">ACJEBI_02165</name>
</gene>
<reference evidence="7 8" key="1">
    <citation type="submission" date="2024-11" db="EMBL/GenBank/DDBJ databases">
        <authorList>
            <person name="Lucas J.A."/>
        </authorList>
    </citation>
    <scope>NUCLEOTIDE SEQUENCE [LARGE SCALE GENOMIC DNA]</scope>
    <source>
        <strain evidence="7 8">Z 5.4</strain>
    </source>
</reference>
<keyword evidence="8" id="KW-1185">Reference proteome</keyword>
<keyword evidence="2" id="KW-0813">Transport</keyword>
<feature type="signal peptide" evidence="5">
    <location>
        <begin position="1"/>
        <end position="24"/>
    </location>
</feature>
<evidence type="ECO:0000256" key="3">
    <source>
        <dbReference type="ARBA" id="ARBA00022729"/>
    </source>
</evidence>
<evidence type="ECO:0000259" key="6">
    <source>
        <dbReference type="Pfam" id="PF00496"/>
    </source>
</evidence>
<evidence type="ECO:0000313" key="7">
    <source>
        <dbReference type="EMBL" id="MFK9090287.1"/>
    </source>
</evidence>
<dbReference type="InterPro" id="IPR039424">
    <property type="entry name" value="SBP_5"/>
</dbReference>
<dbReference type="RefSeq" id="WP_406578998.1">
    <property type="nucleotide sequence ID" value="NZ_JBJHQH010000002.1"/>
</dbReference>
<feature type="region of interest" description="Disordered" evidence="4">
    <location>
        <begin position="25"/>
        <end position="44"/>
    </location>
</feature>
<proteinExistence type="inferred from homology"/>
<evidence type="ECO:0000256" key="5">
    <source>
        <dbReference type="SAM" id="SignalP"/>
    </source>
</evidence>
<feature type="compositionally biased region" description="Basic and acidic residues" evidence="4">
    <location>
        <begin position="30"/>
        <end position="44"/>
    </location>
</feature>
<accession>A0ABW8RA12</accession>
<evidence type="ECO:0000256" key="2">
    <source>
        <dbReference type="ARBA" id="ARBA00022448"/>
    </source>
</evidence>
<dbReference type="Gene3D" id="3.10.105.10">
    <property type="entry name" value="Dipeptide-binding Protein, Domain 3"/>
    <property type="match status" value="1"/>
</dbReference>
<dbReference type="PANTHER" id="PTHR30290:SF9">
    <property type="entry name" value="OLIGOPEPTIDE-BINDING PROTEIN APPA"/>
    <property type="match status" value="1"/>
</dbReference>
<dbReference type="EMBL" id="JBJHQH010000002">
    <property type="protein sequence ID" value="MFK9090287.1"/>
    <property type="molecule type" value="Genomic_DNA"/>
</dbReference>
<sequence>MKMSFKLVSVVLLFVMLLITGCSGNSTTSNEEKPSNDEGKKEEKTQLVLAQSADITTLDPQNSLSTNGDRVFRNMFSRLFQRDGNMEIQPELVDSYENTDDVTWKFKLKEGVKFHNGDPLSSEDVKFSLERVMNDQSLKEYPYFTQLAEVKVVDELNFEIITDGPMPTILPLLAKSGSDVLPKKYFEEVGLEEFQKNPIGSGPYKFVEWKRDDRMVLAANEEYFGGTPKWKEVIVRAIPESSTRVGELLTGGVDVATDIPPNEWDRVNNEEGVSLEQGDTTRVMLLVVRTTEGFETSDPKVREAIDLAINEKAIVDSVLKGTGVPVRSRVPKGVIGSNPDLYDSYVYDLEKAKDLLKESGHKDLEITLTAPKGRYPLDGEVAQLVASMLGEAGIKVNLKLLESSAFLDVYNSNSNEELIMIGLADGLLDASYSLVHYTKDRAKGQTDYYNETVENLYHEAGRNLDNEKRIKQYQEIQAIVAEERPHIFLYQQNSNYGVSDSVSFKPRLDEVINFSDITVK</sequence>
<evidence type="ECO:0000313" key="8">
    <source>
        <dbReference type="Proteomes" id="UP001623041"/>
    </source>
</evidence>
<organism evidence="7 8">
    <name type="scientific">Bacillus salipaludis</name>
    <dbReference type="NCBI Taxonomy" id="2547811"/>
    <lineage>
        <taxon>Bacteria</taxon>
        <taxon>Bacillati</taxon>
        <taxon>Bacillota</taxon>
        <taxon>Bacilli</taxon>
        <taxon>Bacillales</taxon>
        <taxon>Bacillaceae</taxon>
        <taxon>Bacillus</taxon>
    </lineage>
</organism>
<dbReference type="CDD" id="cd08498">
    <property type="entry name" value="PBP2_NikA_DppA_OppA_like_2"/>
    <property type="match status" value="1"/>
</dbReference>
<comment type="caution">
    <text evidence="7">The sequence shown here is derived from an EMBL/GenBank/DDBJ whole genome shotgun (WGS) entry which is preliminary data.</text>
</comment>
<dbReference type="PROSITE" id="PS51257">
    <property type="entry name" value="PROKAR_LIPOPROTEIN"/>
    <property type="match status" value="1"/>
</dbReference>
<evidence type="ECO:0000256" key="1">
    <source>
        <dbReference type="ARBA" id="ARBA00005695"/>
    </source>
</evidence>
<dbReference type="InterPro" id="IPR000914">
    <property type="entry name" value="SBP_5_dom"/>
</dbReference>
<dbReference type="Pfam" id="PF00496">
    <property type="entry name" value="SBP_bac_5"/>
    <property type="match status" value="1"/>
</dbReference>
<dbReference type="InterPro" id="IPR030678">
    <property type="entry name" value="Peptide/Ni-bd"/>
</dbReference>
<feature type="domain" description="Solute-binding protein family 5" evidence="6">
    <location>
        <begin position="87"/>
        <end position="442"/>
    </location>
</feature>
<dbReference type="PIRSF" id="PIRSF002741">
    <property type="entry name" value="MppA"/>
    <property type="match status" value="1"/>
</dbReference>
<evidence type="ECO:0000256" key="4">
    <source>
        <dbReference type="SAM" id="MobiDB-lite"/>
    </source>
</evidence>
<dbReference type="PANTHER" id="PTHR30290">
    <property type="entry name" value="PERIPLASMIC BINDING COMPONENT OF ABC TRANSPORTER"/>
    <property type="match status" value="1"/>
</dbReference>
<comment type="similarity">
    <text evidence="1">Belongs to the bacterial solute-binding protein 5 family.</text>
</comment>
<dbReference type="Gene3D" id="3.40.190.10">
    <property type="entry name" value="Periplasmic binding protein-like II"/>
    <property type="match status" value="1"/>
</dbReference>
<feature type="chain" id="PRO_5046638426" evidence="5">
    <location>
        <begin position="25"/>
        <end position="520"/>
    </location>
</feature>
<name>A0ABW8RA12_9BACI</name>
<dbReference type="Gene3D" id="3.90.76.10">
    <property type="entry name" value="Dipeptide-binding Protein, Domain 1"/>
    <property type="match status" value="1"/>
</dbReference>
<keyword evidence="3 5" id="KW-0732">Signal</keyword>
<dbReference type="SUPFAM" id="SSF53850">
    <property type="entry name" value="Periplasmic binding protein-like II"/>
    <property type="match status" value="1"/>
</dbReference>
<protein>
    <submittedName>
        <fullName evidence="7">ABC transporter substrate-binding protein</fullName>
    </submittedName>
</protein>